<name>A0A182UZE4_ANOME</name>
<evidence type="ECO:0000313" key="2">
    <source>
        <dbReference type="EnsemblMetazoa" id="AMEM006266-PA"/>
    </source>
</evidence>
<keyword evidence="1" id="KW-0472">Membrane</keyword>
<proteinExistence type="predicted"/>
<dbReference type="AlphaFoldDB" id="A0A182UZE4"/>
<feature type="transmembrane region" description="Helical" evidence="1">
    <location>
        <begin position="155"/>
        <end position="175"/>
    </location>
</feature>
<protein>
    <submittedName>
        <fullName evidence="2">Uncharacterized protein</fullName>
    </submittedName>
</protein>
<dbReference type="PROSITE" id="PS51257">
    <property type="entry name" value="PROKAR_LIPOPROTEIN"/>
    <property type="match status" value="1"/>
</dbReference>
<dbReference type="VEuPathDB" id="VectorBase:AMEM006266"/>
<evidence type="ECO:0000256" key="1">
    <source>
        <dbReference type="SAM" id="Phobius"/>
    </source>
</evidence>
<keyword evidence="1" id="KW-0812">Transmembrane</keyword>
<sequence>MRSSSCGSKAGGCLSSSSFSCGVRFLRNSYTSGKMCSMAACTKATLAAVEVIFPEDQIDAVVYGRRSFIVTMPFSRRNSTLSPLIAMSCRFRWQRTLNEHTTLLMTMSISGSGSGSCCSCSPGSGPAACCSVVVVVVVVSDPSAATIGQSASAKAAAAAVLVVVVAVSAVAAVVVGDPIASHSASVPSSKGVVALPAASRWRTGSGLKISSSALAGGSSQPLGASVPYADDPMLPRCARWW</sequence>
<keyword evidence="3" id="KW-1185">Reference proteome</keyword>
<evidence type="ECO:0000313" key="3">
    <source>
        <dbReference type="Proteomes" id="UP000075903"/>
    </source>
</evidence>
<accession>A0A182UZE4</accession>
<keyword evidence="1" id="KW-1133">Transmembrane helix</keyword>
<dbReference type="Proteomes" id="UP000075903">
    <property type="component" value="Unassembled WGS sequence"/>
</dbReference>
<reference evidence="2" key="1">
    <citation type="submission" date="2020-05" db="UniProtKB">
        <authorList>
            <consortium name="EnsemblMetazoa"/>
        </authorList>
    </citation>
    <scope>IDENTIFICATION</scope>
    <source>
        <strain evidence="2">MAF</strain>
    </source>
</reference>
<organism evidence="2 3">
    <name type="scientific">Anopheles merus</name>
    <name type="common">Mosquito</name>
    <dbReference type="NCBI Taxonomy" id="30066"/>
    <lineage>
        <taxon>Eukaryota</taxon>
        <taxon>Metazoa</taxon>
        <taxon>Ecdysozoa</taxon>
        <taxon>Arthropoda</taxon>
        <taxon>Hexapoda</taxon>
        <taxon>Insecta</taxon>
        <taxon>Pterygota</taxon>
        <taxon>Neoptera</taxon>
        <taxon>Endopterygota</taxon>
        <taxon>Diptera</taxon>
        <taxon>Nematocera</taxon>
        <taxon>Culicoidea</taxon>
        <taxon>Culicidae</taxon>
        <taxon>Anophelinae</taxon>
        <taxon>Anopheles</taxon>
    </lineage>
</organism>
<dbReference type="EnsemblMetazoa" id="AMEM006266-RA">
    <property type="protein sequence ID" value="AMEM006266-PA"/>
    <property type="gene ID" value="AMEM006266"/>
</dbReference>